<dbReference type="AlphaFoldDB" id="A0A1H8A2Q2"/>
<dbReference type="Proteomes" id="UP000198744">
    <property type="component" value="Unassembled WGS sequence"/>
</dbReference>
<sequence length="266" mass="30216">MKTTLGKQEIQLLAYLQMRKQRTVRTGELTGPLQLSREQERELFRRMARGGLIARVRPGLYLVPPQLPLGGSWSPDEVLALNTLMEDRQGRYQICGPNAFNRYGFDEQIPTRVYAYNNRISGERSIGVVALTLIKVADNRLGDTEAAQTAEGQTAFYCSRVRSLVDAVYDWSRFNSLPRAYEWICSDLAASRISASELVKVTLHYGDKGTIRRIGLLLERQEVEPDLWRPLEEALEPSSGLIPWNPRKPKRGPISRRWGVVGNEEN</sequence>
<protein>
    <submittedName>
        <fullName evidence="1">Transcriptional regulator, predicted component of viral defense system</fullName>
    </submittedName>
</protein>
<dbReference type="EMBL" id="FOBS01000029">
    <property type="protein sequence ID" value="SEM64059.1"/>
    <property type="molecule type" value="Genomic_DNA"/>
</dbReference>
<dbReference type="STRING" id="43775.SAMN04489760_12912"/>
<name>A0A1H8A2Q2_9BACT</name>
<accession>A0A1H8A2Q2</accession>
<dbReference type="OrthoDB" id="42441at2"/>
<evidence type="ECO:0000313" key="2">
    <source>
        <dbReference type="Proteomes" id="UP000198744"/>
    </source>
</evidence>
<reference evidence="1 2" key="1">
    <citation type="submission" date="2016-10" db="EMBL/GenBank/DDBJ databases">
        <authorList>
            <person name="de Groot N.N."/>
        </authorList>
    </citation>
    <scope>NUCLEOTIDE SEQUENCE [LARGE SCALE GENOMIC DNA]</scope>
    <source>
        <strain evidence="1 2">DSM 8423</strain>
    </source>
</reference>
<dbReference type="RefSeq" id="WP_093884451.1">
    <property type="nucleotide sequence ID" value="NZ_FOBS01000029.1"/>
</dbReference>
<gene>
    <name evidence="1" type="ORF">SAMN04489760_12912</name>
</gene>
<organism evidence="1 2">
    <name type="scientific">Syntrophus gentianae</name>
    <dbReference type="NCBI Taxonomy" id="43775"/>
    <lineage>
        <taxon>Bacteria</taxon>
        <taxon>Pseudomonadati</taxon>
        <taxon>Thermodesulfobacteriota</taxon>
        <taxon>Syntrophia</taxon>
        <taxon>Syntrophales</taxon>
        <taxon>Syntrophaceae</taxon>
        <taxon>Syntrophus</taxon>
    </lineage>
</organism>
<keyword evidence="2" id="KW-1185">Reference proteome</keyword>
<proteinExistence type="predicted"/>
<evidence type="ECO:0000313" key="1">
    <source>
        <dbReference type="EMBL" id="SEM64059.1"/>
    </source>
</evidence>